<sequence>MSSSRWTALLFVLIGEVICESIKSVSSVSNHTTRVAEYSNEKETRAPFPITTPPSFLKRYNVVATIYEGLKSDYVPHYIEAPLFEGEDTWEGWQHYKARTRTVTFTGGTSVNCELLDTTGIGSHYASCCSKVHDTSTGGIKKQLVPSNMITTTGFSFSPGSDIIEYSSACSNVTYVLRHKNTIMESTWKTWEMLNPSITPLARTIMECEVARDDCEVMWSA</sequence>
<keyword evidence="1" id="KW-0732">Signal</keyword>
<accession>A0A9P4P0N4</accession>
<dbReference type="Proteomes" id="UP000800235">
    <property type="component" value="Unassembled WGS sequence"/>
</dbReference>
<reference evidence="2" key="1">
    <citation type="journal article" date="2020" name="Stud. Mycol.">
        <title>101 Dothideomycetes genomes: a test case for predicting lifestyles and emergence of pathogens.</title>
        <authorList>
            <person name="Haridas S."/>
            <person name="Albert R."/>
            <person name="Binder M."/>
            <person name="Bloem J."/>
            <person name="Labutti K."/>
            <person name="Salamov A."/>
            <person name="Andreopoulos B."/>
            <person name="Baker S."/>
            <person name="Barry K."/>
            <person name="Bills G."/>
            <person name="Bluhm B."/>
            <person name="Cannon C."/>
            <person name="Castanera R."/>
            <person name="Culley D."/>
            <person name="Daum C."/>
            <person name="Ezra D."/>
            <person name="Gonzalez J."/>
            <person name="Henrissat B."/>
            <person name="Kuo A."/>
            <person name="Liang C."/>
            <person name="Lipzen A."/>
            <person name="Lutzoni F."/>
            <person name="Magnuson J."/>
            <person name="Mondo S."/>
            <person name="Nolan M."/>
            <person name="Ohm R."/>
            <person name="Pangilinan J."/>
            <person name="Park H.-J."/>
            <person name="Ramirez L."/>
            <person name="Alfaro M."/>
            <person name="Sun H."/>
            <person name="Tritt A."/>
            <person name="Yoshinaga Y."/>
            <person name="Zwiers L.-H."/>
            <person name="Turgeon B."/>
            <person name="Goodwin S."/>
            <person name="Spatafora J."/>
            <person name="Crous P."/>
            <person name="Grigoriev I."/>
        </authorList>
    </citation>
    <scope>NUCLEOTIDE SEQUENCE</scope>
    <source>
        <strain evidence="2">CBS 130266</strain>
    </source>
</reference>
<evidence type="ECO:0000313" key="3">
    <source>
        <dbReference type="Proteomes" id="UP000800235"/>
    </source>
</evidence>
<name>A0A9P4P0N4_9PEZI</name>
<protein>
    <submittedName>
        <fullName evidence="2">Uncharacterized protein</fullName>
    </submittedName>
</protein>
<organism evidence="2 3">
    <name type="scientific">Tothia fuscella</name>
    <dbReference type="NCBI Taxonomy" id="1048955"/>
    <lineage>
        <taxon>Eukaryota</taxon>
        <taxon>Fungi</taxon>
        <taxon>Dikarya</taxon>
        <taxon>Ascomycota</taxon>
        <taxon>Pezizomycotina</taxon>
        <taxon>Dothideomycetes</taxon>
        <taxon>Pleosporomycetidae</taxon>
        <taxon>Venturiales</taxon>
        <taxon>Cylindrosympodiaceae</taxon>
        <taxon>Tothia</taxon>
    </lineage>
</organism>
<comment type="caution">
    <text evidence="2">The sequence shown here is derived from an EMBL/GenBank/DDBJ whole genome shotgun (WGS) entry which is preliminary data.</text>
</comment>
<evidence type="ECO:0000256" key="1">
    <source>
        <dbReference type="SAM" id="SignalP"/>
    </source>
</evidence>
<dbReference type="EMBL" id="MU007014">
    <property type="protein sequence ID" value="KAF2435092.1"/>
    <property type="molecule type" value="Genomic_DNA"/>
</dbReference>
<feature type="chain" id="PRO_5040296632" evidence="1">
    <location>
        <begin position="20"/>
        <end position="221"/>
    </location>
</feature>
<evidence type="ECO:0000313" key="2">
    <source>
        <dbReference type="EMBL" id="KAF2435092.1"/>
    </source>
</evidence>
<dbReference type="AlphaFoldDB" id="A0A9P4P0N4"/>
<feature type="signal peptide" evidence="1">
    <location>
        <begin position="1"/>
        <end position="19"/>
    </location>
</feature>
<gene>
    <name evidence="2" type="ORF">EJ08DRAFT_389464</name>
</gene>
<keyword evidence="3" id="KW-1185">Reference proteome</keyword>
<proteinExistence type="predicted"/>